<proteinExistence type="inferred from homology"/>
<comment type="similarity">
    <text evidence="2">Belongs to the bacterial solute-binding protein 2 family.</text>
</comment>
<reference evidence="5" key="2">
    <citation type="submission" date="2020-09" db="EMBL/GenBank/DDBJ databases">
        <authorList>
            <person name="Sun Q."/>
            <person name="Zhou Y."/>
        </authorList>
    </citation>
    <scope>NUCLEOTIDE SEQUENCE</scope>
    <source>
        <strain evidence="5">CGMCC 1.12987</strain>
    </source>
</reference>
<evidence type="ECO:0000256" key="1">
    <source>
        <dbReference type="ARBA" id="ARBA00004196"/>
    </source>
</evidence>
<evidence type="ECO:0000256" key="2">
    <source>
        <dbReference type="ARBA" id="ARBA00007639"/>
    </source>
</evidence>
<comment type="subcellular location">
    <subcellularLocation>
        <location evidence="1">Cell envelope</location>
    </subcellularLocation>
</comment>
<dbReference type="SUPFAM" id="SSF53822">
    <property type="entry name" value="Periplasmic binding protein-like I"/>
    <property type="match status" value="1"/>
</dbReference>
<dbReference type="EMBL" id="BMGR01000007">
    <property type="protein sequence ID" value="GGG05910.1"/>
    <property type="molecule type" value="Genomic_DNA"/>
</dbReference>
<name>A0A917FT23_9BACL</name>
<dbReference type="Gene3D" id="3.40.50.2300">
    <property type="match status" value="2"/>
</dbReference>
<dbReference type="CDD" id="cd20006">
    <property type="entry name" value="PBP1_ABC_sugar_binding-like"/>
    <property type="match status" value="1"/>
</dbReference>
<keyword evidence="3" id="KW-0732">Signal</keyword>
<reference evidence="5" key="1">
    <citation type="journal article" date="2014" name="Int. J. Syst. Evol. Microbiol.">
        <title>Complete genome sequence of Corynebacterium casei LMG S-19264T (=DSM 44701T), isolated from a smear-ripened cheese.</title>
        <authorList>
            <consortium name="US DOE Joint Genome Institute (JGI-PGF)"/>
            <person name="Walter F."/>
            <person name="Albersmeier A."/>
            <person name="Kalinowski J."/>
            <person name="Ruckert C."/>
        </authorList>
    </citation>
    <scope>NUCLEOTIDE SEQUENCE</scope>
    <source>
        <strain evidence="5">CGMCC 1.12987</strain>
    </source>
</reference>
<organism evidence="5 6">
    <name type="scientific">Paenibacillus abyssi</name>
    <dbReference type="NCBI Taxonomy" id="1340531"/>
    <lineage>
        <taxon>Bacteria</taxon>
        <taxon>Bacillati</taxon>
        <taxon>Bacillota</taxon>
        <taxon>Bacilli</taxon>
        <taxon>Bacillales</taxon>
        <taxon>Paenibacillaceae</taxon>
        <taxon>Paenibacillus</taxon>
    </lineage>
</organism>
<protein>
    <submittedName>
        <fullName evidence="5">LacI family transcriptional regulator</fullName>
    </submittedName>
</protein>
<dbReference type="GO" id="GO:0030246">
    <property type="term" value="F:carbohydrate binding"/>
    <property type="evidence" value="ECO:0007669"/>
    <property type="project" value="UniProtKB-ARBA"/>
</dbReference>
<dbReference type="GO" id="GO:0030313">
    <property type="term" value="C:cell envelope"/>
    <property type="evidence" value="ECO:0007669"/>
    <property type="project" value="UniProtKB-SubCell"/>
</dbReference>
<dbReference type="InterPro" id="IPR028082">
    <property type="entry name" value="Peripla_BP_I"/>
</dbReference>
<dbReference type="RefSeq" id="WP_229725191.1">
    <property type="nucleotide sequence ID" value="NZ_BMGR01000007.1"/>
</dbReference>
<comment type="caution">
    <text evidence="5">The sequence shown here is derived from an EMBL/GenBank/DDBJ whole genome shotgun (WGS) entry which is preliminary data.</text>
</comment>
<dbReference type="Pfam" id="PF13407">
    <property type="entry name" value="Peripla_BP_4"/>
    <property type="match status" value="1"/>
</dbReference>
<gene>
    <name evidence="5" type="primary">rbsB</name>
    <name evidence="5" type="ORF">GCM10010916_23660</name>
</gene>
<accession>A0A917FT23</accession>
<evidence type="ECO:0000259" key="4">
    <source>
        <dbReference type="Pfam" id="PF13407"/>
    </source>
</evidence>
<evidence type="ECO:0000256" key="3">
    <source>
        <dbReference type="ARBA" id="ARBA00022729"/>
    </source>
</evidence>
<dbReference type="PANTHER" id="PTHR46847">
    <property type="entry name" value="D-ALLOSE-BINDING PERIPLASMIC PROTEIN-RELATED"/>
    <property type="match status" value="1"/>
</dbReference>
<dbReference type="Proteomes" id="UP000644756">
    <property type="component" value="Unassembled WGS sequence"/>
</dbReference>
<dbReference type="AlphaFoldDB" id="A0A917FT23"/>
<feature type="domain" description="Periplasmic binding protein" evidence="4">
    <location>
        <begin position="51"/>
        <end position="300"/>
    </location>
</feature>
<dbReference type="PANTHER" id="PTHR46847:SF1">
    <property type="entry name" value="D-ALLOSE-BINDING PERIPLASMIC PROTEIN-RELATED"/>
    <property type="match status" value="1"/>
</dbReference>
<evidence type="ECO:0000313" key="6">
    <source>
        <dbReference type="Proteomes" id="UP000644756"/>
    </source>
</evidence>
<sequence>MGKRIMSIRAVLLLLLAAGGAAAVMYGIHYFSGQMNAKPKQITVVIKSMEQSMEFWQVLSDGVQVAAKEFGVKVKVVGPPTESDIEEQIAILEQEILARPGAIVMAATDVNRLVPVAEKINQAGIKLLTLDSGINSKLPLSFIATDNIEAGKKAGQAMKELLGGSGRVAIISFVQGTATQIDRELGVRSVLEENEDIDVIGTYYSDGVEQKAFDTTKRLLLEHPDLTGIVGLNETSTVGAGKAIRELGLAGEVKLVGFDSSINEVKLLEEGVMQVTVIQKPFNMGYLSVKAALQTINGEKVPPIIDTGSVVITEQNMYSDENQKLLFPFVDR</sequence>
<evidence type="ECO:0000313" key="5">
    <source>
        <dbReference type="EMBL" id="GGG05910.1"/>
    </source>
</evidence>
<dbReference type="InterPro" id="IPR025997">
    <property type="entry name" value="SBP_2_dom"/>
</dbReference>
<keyword evidence="6" id="KW-1185">Reference proteome</keyword>